<feature type="chain" id="PRO_5047453571" evidence="1">
    <location>
        <begin position="27"/>
        <end position="148"/>
    </location>
</feature>
<dbReference type="EMBL" id="JAUZEE010000001">
    <property type="protein sequence ID" value="MDP4299687.1"/>
    <property type="molecule type" value="Genomic_DNA"/>
</dbReference>
<dbReference type="Gene3D" id="1.20.1270.360">
    <property type="match status" value="1"/>
</dbReference>
<comment type="caution">
    <text evidence="2">The sequence shown here is derived from an EMBL/GenBank/DDBJ whole genome shotgun (WGS) entry which is preliminary data.</text>
</comment>
<name>A0ABT9G062_LEPDI</name>
<gene>
    <name evidence="2" type="ORF">Q8X39_03495</name>
</gene>
<keyword evidence="1" id="KW-0732">Signal</keyword>
<feature type="signal peptide" evidence="1">
    <location>
        <begin position="1"/>
        <end position="26"/>
    </location>
</feature>
<keyword evidence="3" id="KW-1185">Reference proteome</keyword>
<reference evidence="2 3" key="1">
    <citation type="submission" date="2023-08" db="EMBL/GenBank/DDBJ databases">
        <authorList>
            <person name="Roldan D.M."/>
            <person name="Menes R.J."/>
        </authorList>
    </citation>
    <scope>NUCLEOTIDE SEQUENCE [LARGE SCALE GENOMIC DNA]</scope>
    <source>
        <strain evidence="2 3">CCM 2812</strain>
    </source>
</reference>
<dbReference type="InterPro" id="IPR005560">
    <property type="entry name" value="Csp_YhjQ"/>
</dbReference>
<dbReference type="PANTHER" id="PTHR37310">
    <property type="entry name" value="CYTOPLASMIC PROTEIN-RELATED"/>
    <property type="match status" value="1"/>
</dbReference>
<accession>A0ABT9G062</accession>
<sequence>MDRRTLIQTASTAALAAFATAAAAQAKDPHAHHHHHGAGMNEALVSSLSACLITGQACLAHCLVLLGQGDKEMAACAQSVNQMLAICDALQKVAIQQGSMLKDLAKVAARTCEACEKECKKHASKHAECKACADSCADCLQQCKAVGA</sequence>
<evidence type="ECO:0000313" key="2">
    <source>
        <dbReference type="EMBL" id="MDP4299687.1"/>
    </source>
</evidence>
<dbReference type="NCBIfam" id="TIGR04401">
    <property type="entry name" value="TAT_Cys_rich"/>
    <property type="match status" value="1"/>
</dbReference>
<dbReference type="InterPro" id="IPR030913">
    <property type="entry name" value="Csp1_Cys_rich"/>
</dbReference>
<organism evidence="2 3">
    <name type="scientific">Leptothrix discophora</name>
    <dbReference type="NCBI Taxonomy" id="89"/>
    <lineage>
        <taxon>Bacteria</taxon>
        <taxon>Pseudomonadati</taxon>
        <taxon>Pseudomonadota</taxon>
        <taxon>Betaproteobacteria</taxon>
        <taxon>Burkholderiales</taxon>
        <taxon>Sphaerotilaceae</taxon>
        <taxon>Leptothrix</taxon>
    </lineage>
</organism>
<dbReference type="Pfam" id="PF03860">
    <property type="entry name" value="Csp"/>
    <property type="match status" value="1"/>
</dbReference>
<protein>
    <submittedName>
        <fullName evidence="2">Four-helix bundle copper-binding protein</fullName>
    </submittedName>
</protein>
<dbReference type="PANTHER" id="PTHR37310:SF1">
    <property type="entry name" value="CYTOPLASMIC PROTEIN"/>
    <property type="match status" value="1"/>
</dbReference>
<proteinExistence type="predicted"/>
<dbReference type="Proteomes" id="UP001235760">
    <property type="component" value="Unassembled WGS sequence"/>
</dbReference>
<dbReference type="RefSeq" id="WP_305748219.1">
    <property type="nucleotide sequence ID" value="NZ_JAUZEE010000001.1"/>
</dbReference>
<evidence type="ECO:0000256" key="1">
    <source>
        <dbReference type="SAM" id="SignalP"/>
    </source>
</evidence>
<evidence type="ECO:0000313" key="3">
    <source>
        <dbReference type="Proteomes" id="UP001235760"/>
    </source>
</evidence>